<keyword evidence="1" id="KW-0812">Transmembrane</keyword>
<feature type="transmembrane region" description="Helical" evidence="1">
    <location>
        <begin position="54"/>
        <end position="71"/>
    </location>
</feature>
<protein>
    <recommendedName>
        <fullName evidence="4">Metal-dependent hydrolase</fullName>
    </recommendedName>
</protein>
<keyword evidence="1" id="KW-1133">Transmembrane helix</keyword>
<dbReference type="RefSeq" id="WP_227261895.1">
    <property type="nucleotide sequence ID" value="NZ_BAAADU010000002.1"/>
</dbReference>
<keyword evidence="3" id="KW-1185">Reference proteome</keyword>
<comment type="caution">
    <text evidence="2">The sequence shown here is derived from an EMBL/GenBank/DDBJ whole genome shotgun (WGS) entry which is preliminary data.</text>
</comment>
<dbReference type="Pfam" id="PF04307">
    <property type="entry name" value="YdjM"/>
    <property type="match status" value="1"/>
</dbReference>
<dbReference type="GeneID" id="68572498"/>
<feature type="transmembrane region" description="Helical" evidence="1">
    <location>
        <begin position="91"/>
        <end position="117"/>
    </location>
</feature>
<dbReference type="EMBL" id="BAAADU010000002">
    <property type="protein sequence ID" value="GAA0645032.1"/>
    <property type="molecule type" value="Genomic_DNA"/>
</dbReference>
<feature type="transmembrane region" description="Helical" evidence="1">
    <location>
        <begin position="28"/>
        <end position="48"/>
    </location>
</feature>
<evidence type="ECO:0000313" key="3">
    <source>
        <dbReference type="Proteomes" id="UP001500194"/>
    </source>
</evidence>
<evidence type="ECO:0008006" key="4">
    <source>
        <dbReference type="Google" id="ProtNLM"/>
    </source>
</evidence>
<keyword evidence="1" id="KW-0472">Membrane</keyword>
<feature type="transmembrane region" description="Helical" evidence="1">
    <location>
        <begin position="179"/>
        <end position="201"/>
    </location>
</feature>
<sequence length="208" mass="22171">MPSTLVHVAIGGIVAVALLGAAFDRRSVLVVLAAAALPDFDTFLGFWIAGGHRAVLHNLVLPAVALGALAVDTRRPISRLRRRYGDRGVRVAFVALAAFVFGGVLPDLVVNGVNAFYPVHDRFYTVNGELLLSNQRGLVQTFVDLSPAGDTVGGTTANTHYYTGVDPSAGAESADVERVFPVVTSGFRLLVVVLSGFLLAARFRERQR</sequence>
<feature type="transmembrane region" description="Helical" evidence="1">
    <location>
        <begin position="6"/>
        <end position="23"/>
    </location>
</feature>
<dbReference type="AlphaFoldDB" id="A0AAV3SY69"/>
<organism evidence="2 3">
    <name type="scientific">Salarchaeum japonicum</name>
    <dbReference type="NCBI Taxonomy" id="555573"/>
    <lineage>
        <taxon>Archaea</taxon>
        <taxon>Methanobacteriati</taxon>
        <taxon>Methanobacteriota</taxon>
        <taxon>Stenosarchaea group</taxon>
        <taxon>Halobacteria</taxon>
        <taxon>Halobacteriales</taxon>
        <taxon>Halobacteriaceae</taxon>
    </lineage>
</organism>
<name>A0AAV3SY69_9EURY</name>
<gene>
    <name evidence="2" type="ORF">GCM10009019_03870</name>
</gene>
<evidence type="ECO:0000313" key="2">
    <source>
        <dbReference type="EMBL" id="GAA0645032.1"/>
    </source>
</evidence>
<accession>A0AAV3SY69</accession>
<reference evidence="2 3" key="1">
    <citation type="journal article" date="2019" name="Int. J. Syst. Evol. Microbiol.">
        <title>The Global Catalogue of Microorganisms (GCM) 10K type strain sequencing project: providing services to taxonomists for standard genome sequencing and annotation.</title>
        <authorList>
            <consortium name="The Broad Institute Genomics Platform"/>
            <consortium name="The Broad Institute Genome Sequencing Center for Infectious Disease"/>
            <person name="Wu L."/>
            <person name="Ma J."/>
        </authorList>
    </citation>
    <scope>NUCLEOTIDE SEQUENCE [LARGE SCALE GENOMIC DNA]</scope>
    <source>
        <strain evidence="2 3">JCM 16327</strain>
    </source>
</reference>
<proteinExistence type="predicted"/>
<dbReference type="InterPro" id="IPR007404">
    <property type="entry name" value="YdjM-like"/>
</dbReference>
<dbReference type="Proteomes" id="UP001500194">
    <property type="component" value="Unassembled WGS sequence"/>
</dbReference>
<evidence type="ECO:0000256" key="1">
    <source>
        <dbReference type="SAM" id="Phobius"/>
    </source>
</evidence>